<gene>
    <name evidence="3" type="ORF">P2L57_38300</name>
</gene>
<evidence type="ECO:0000313" key="3">
    <source>
        <dbReference type="EMBL" id="MDF2261370.1"/>
    </source>
</evidence>
<dbReference type="EMBL" id="JARHTQ010000055">
    <property type="protein sequence ID" value="MDF2261370.1"/>
    <property type="molecule type" value="Genomic_DNA"/>
</dbReference>
<feature type="domain" description="TadE-like" evidence="2">
    <location>
        <begin position="36"/>
        <end position="78"/>
    </location>
</feature>
<evidence type="ECO:0000313" key="4">
    <source>
        <dbReference type="Proteomes" id="UP001220022"/>
    </source>
</evidence>
<proteinExistence type="predicted"/>
<keyword evidence="1" id="KW-1133">Transmembrane helix</keyword>
<accession>A0ABT5ZBZ7</accession>
<sequence length="141" mass="14549">MRMISAGRIAHRARPSRWCRGARRPPGRGAGRRERGSASVEFLGFLPILLLVALAGVQLGLVAYVGTQAGTAARAAARTNDPGAGTASVSGWLRGATRVDVSGGDDAVQATVTIKIPSVFPGVSLFDPVTRSATMPRDGAP</sequence>
<comment type="caution">
    <text evidence="3">The sequence shown here is derived from an EMBL/GenBank/DDBJ whole genome shotgun (WGS) entry which is preliminary data.</text>
</comment>
<protein>
    <submittedName>
        <fullName evidence="3">TadE/TadG family type IV pilus assembly protein</fullName>
    </submittedName>
</protein>
<organism evidence="3 4">
    <name type="scientific">Streptantibioticus ferralitis</name>
    <dbReference type="NCBI Taxonomy" id="236510"/>
    <lineage>
        <taxon>Bacteria</taxon>
        <taxon>Bacillati</taxon>
        <taxon>Actinomycetota</taxon>
        <taxon>Actinomycetes</taxon>
        <taxon>Kitasatosporales</taxon>
        <taxon>Streptomycetaceae</taxon>
        <taxon>Streptantibioticus</taxon>
    </lineage>
</organism>
<reference evidence="3 4" key="1">
    <citation type="submission" date="2023-03" db="EMBL/GenBank/DDBJ databases">
        <title>Draft genome sequence of type strain Streptomyces ferralitis JCM 14344.</title>
        <authorList>
            <person name="Klaysubun C."/>
            <person name="Duangmal K."/>
        </authorList>
    </citation>
    <scope>NUCLEOTIDE SEQUENCE [LARGE SCALE GENOMIC DNA]</scope>
    <source>
        <strain evidence="3 4">JCM 14344</strain>
    </source>
</reference>
<dbReference type="RefSeq" id="WP_275822896.1">
    <property type="nucleotide sequence ID" value="NZ_BAAANM010000002.1"/>
</dbReference>
<feature type="transmembrane region" description="Helical" evidence="1">
    <location>
        <begin position="42"/>
        <end position="65"/>
    </location>
</feature>
<keyword evidence="1" id="KW-0472">Membrane</keyword>
<evidence type="ECO:0000259" key="2">
    <source>
        <dbReference type="Pfam" id="PF07811"/>
    </source>
</evidence>
<keyword evidence="1" id="KW-0812">Transmembrane</keyword>
<keyword evidence="4" id="KW-1185">Reference proteome</keyword>
<dbReference type="InterPro" id="IPR012495">
    <property type="entry name" value="TadE-like_dom"/>
</dbReference>
<name>A0ABT5ZBZ7_9ACTN</name>
<dbReference type="Proteomes" id="UP001220022">
    <property type="component" value="Unassembled WGS sequence"/>
</dbReference>
<evidence type="ECO:0000256" key="1">
    <source>
        <dbReference type="SAM" id="Phobius"/>
    </source>
</evidence>
<dbReference type="Pfam" id="PF07811">
    <property type="entry name" value="TadE"/>
    <property type="match status" value="1"/>
</dbReference>